<evidence type="ECO:0000313" key="1">
    <source>
        <dbReference type="EMBL" id="VDM62058.1"/>
    </source>
</evidence>
<dbReference type="WBParaSite" id="ACOC_0001047201-mRNA-1">
    <property type="protein sequence ID" value="ACOC_0001047201-mRNA-1"/>
    <property type="gene ID" value="ACOC_0001047201"/>
</dbReference>
<evidence type="ECO:0000313" key="2">
    <source>
        <dbReference type="Proteomes" id="UP000267027"/>
    </source>
</evidence>
<name>A0A0R3PWE6_ANGCS</name>
<dbReference type="Proteomes" id="UP000267027">
    <property type="component" value="Unassembled WGS sequence"/>
</dbReference>
<keyword evidence="2" id="KW-1185">Reference proteome</keyword>
<dbReference type="OrthoDB" id="5817221at2759"/>
<dbReference type="AlphaFoldDB" id="A0A0R3PWE6"/>
<organism evidence="3">
    <name type="scientific">Angiostrongylus costaricensis</name>
    <name type="common">Nematode worm</name>
    <dbReference type="NCBI Taxonomy" id="334426"/>
    <lineage>
        <taxon>Eukaryota</taxon>
        <taxon>Metazoa</taxon>
        <taxon>Ecdysozoa</taxon>
        <taxon>Nematoda</taxon>
        <taxon>Chromadorea</taxon>
        <taxon>Rhabditida</taxon>
        <taxon>Rhabditina</taxon>
        <taxon>Rhabditomorpha</taxon>
        <taxon>Strongyloidea</taxon>
        <taxon>Metastrongylidae</taxon>
        <taxon>Angiostrongylus</taxon>
    </lineage>
</organism>
<accession>A0A0R3PWE6</accession>
<dbReference type="EMBL" id="UYYA01004480">
    <property type="protein sequence ID" value="VDM62058.1"/>
    <property type="molecule type" value="Genomic_DNA"/>
</dbReference>
<proteinExistence type="predicted"/>
<protein>
    <submittedName>
        <fullName evidence="3">Endo/exonuclease/phosphatase domain-containing protein</fullName>
    </submittedName>
</protein>
<dbReference type="OMA" id="HRMERNE"/>
<evidence type="ECO:0000313" key="3">
    <source>
        <dbReference type="WBParaSite" id="ACOC_0001047201-mRNA-1"/>
    </source>
</evidence>
<gene>
    <name evidence="1" type="ORF">ACOC_LOCUS10473</name>
</gene>
<reference evidence="1 2" key="2">
    <citation type="submission" date="2018-11" db="EMBL/GenBank/DDBJ databases">
        <authorList>
            <consortium name="Pathogen Informatics"/>
        </authorList>
    </citation>
    <scope>NUCLEOTIDE SEQUENCE [LARGE SCALE GENOMIC DNA]</scope>
    <source>
        <strain evidence="1 2">Costa Rica</strain>
    </source>
</reference>
<sequence length="139" mass="16574">MPAFQRRQCSRQHEFVHQHRFIRTANNPNQTFMIKKTLINTGIDNLRVYASTSNYSEKEVEAFYMDLEKFYREDHTFFKVIIGHFNAKIGLRRTSEKRHIGNHGLKCNEEGERLPQLIMASKTIHVNSQFQKPHPKRWT</sequence>
<reference evidence="3" key="1">
    <citation type="submission" date="2017-02" db="UniProtKB">
        <authorList>
            <consortium name="WormBaseParasite"/>
        </authorList>
    </citation>
    <scope>IDENTIFICATION</scope>
</reference>